<dbReference type="Gene3D" id="3.40.50.300">
    <property type="entry name" value="P-loop containing nucleotide triphosphate hydrolases"/>
    <property type="match status" value="1"/>
</dbReference>
<sequence length="416" mass="47325">MGGISAYAYLKQNGFENDSQKLQRIFTLTGLNVKHNGKTYTTELIRKREYDWGIEYVYRIPEGRSFKDYEEKLQVIQDGLNNRKKKVTVKSLLKRDKLTKGSREVEMSYDGMLRIKVYHTQFATEVPYITEELSGWRVPLGVKRDGKDSYLDFELTPHVGLGGATRYGKSNLLNSIIISLLHNQARNVEFTFIDLKGGVELCDYECLHQTKSIAYEPEEALQSLRKAYEGMRKVQEELKEKGKKKVQDAGIYKRHFIVIDEVGELNPAEATDKVDKKLKEECQRYMSQIARLGAGLGYRLIVATQYPTGDVIPRAVKQNCDVKICFRVRNATASQVVLDEGGAEKLPAIKGRAIVQLADKREVLQTYFINSEVIEQVSAPYIGDISKREVIDNEDESLDSETGANTFVIEETDFSN</sequence>
<name>A0A2P1JUP2_9CAUD</name>
<keyword evidence="2" id="KW-0067">ATP-binding</keyword>
<reference evidence="5" key="1">
    <citation type="submission" date="2018-02" db="EMBL/GenBank/DDBJ databases">
        <authorList>
            <person name="Cohen D.B."/>
            <person name="Kent A.D."/>
        </authorList>
    </citation>
    <scope>NUCLEOTIDE SEQUENCE [LARGE SCALE GENOMIC DNA]</scope>
</reference>
<dbReference type="GO" id="GO:0003677">
    <property type="term" value="F:DNA binding"/>
    <property type="evidence" value="ECO:0007669"/>
    <property type="project" value="InterPro"/>
</dbReference>
<feature type="domain" description="FtsK" evidence="3">
    <location>
        <begin position="146"/>
        <end position="335"/>
    </location>
</feature>
<keyword evidence="5" id="KW-1185">Reference proteome</keyword>
<evidence type="ECO:0000313" key="5">
    <source>
        <dbReference type="Proteomes" id="UP000241367"/>
    </source>
</evidence>
<dbReference type="Pfam" id="PF01580">
    <property type="entry name" value="FtsK_SpoIIIE"/>
    <property type="match status" value="1"/>
</dbReference>
<dbReference type="GO" id="GO:0005524">
    <property type="term" value="F:ATP binding"/>
    <property type="evidence" value="ECO:0007669"/>
    <property type="project" value="UniProtKB-KW"/>
</dbReference>
<proteinExistence type="predicted"/>
<dbReference type="Proteomes" id="UP000241367">
    <property type="component" value="Segment"/>
</dbReference>
<dbReference type="InterPro" id="IPR027417">
    <property type="entry name" value="P-loop_NTPase"/>
</dbReference>
<evidence type="ECO:0000313" key="4">
    <source>
        <dbReference type="EMBL" id="AVO23068.2"/>
    </source>
</evidence>
<evidence type="ECO:0000256" key="1">
    <source>
        <dbReference type="ARBA" id="ARBA00022741"/>
    </source>
</evidence>
<dbReference type="EMBL" id="MG983742">
    <property type="protein sequence ID" value="AVO23068.2"/>
    <property type="molecule type" value="Genomic_DNA"/>
</dbReference>
<keyword evidence="4" id="KW-0131">Cell cycle</keyword>
<accession>A0A2P1JUP2</accession>
<dbReference type="InterPro" id="IPR002543">
    <property type="entry name" value="FtsK_dom"/>
</dbReference>
<protein>
    <submittedName>
        <fullName evidence="4">Cell division protein</fullName>
    </submittedName>
</protein>
<keyword evidence="1" id="KW-0547">Nucleotide-binding</keyword>
<dbReference type="PANTHER" id="PTHR22683">
    <property type="entry name" value="SPORULATION PROTEIN RELATED"/>
    <property type="match status" value="1"/>
</dbReference>
<dbReference type="PANTHER" id="PTHR22683:SF1">
    <property type="entry name" value="TYPE VII SECRETION SYSTEM PROTEIN ESSC"/>
    <property type="match status" value="1"/>
</dbReference>
<dbReference type="PROSITE" id="PS50901">
    <property type="entry name" value="FTSK"/>
    <property type="match status" value="1"/>
</dbReference>
<evidence type="ECO:0000259" key="3">
    <source>
        <dbReference type="PROSITE" id="PS50901"/>
    </source>
</evidence>
<dbReference type="SUPFAM" id="SSF52540">
    <property type="entry name" value="P-loop containing nucleoside triphosphate hydrolases"/>
    <property type="match status" value="1"/>
</dbReference>
<dbReference type="InterPro" id="IPR050206">
    <property type="entry name" value="FtsK/SpoIIIE/SftA"/>
</dbReference>
<evidence type="ECO:0000256" key="2">
    <source>
        <dbReference type="ARBA" id="ARBA00022840"/>
    </source>
</evidence>
<keyword evidence="4" id="KW-0132">Cell division</keyword>
<dbReference type="GO" id="GO:0051301">
    <property type="term" value="P:cell division"/>
    <property type="evidence" value="ECO:0007669"/>
    <property type="project" value="UniProtKB-KW"/>
</dbReference>
<organism evidence="4 5">
    <name type="scientific">Bacillus phage Anath</name>
    <dbReference type="NCBI Taxonomy" id="2108114"/>
    <lineage>
        <taxon>Viruses</taxon>
        <taxon>Duplodnaviria</taxon>
        <taxon>Heunggongvirae</taxon>
        <taxon>Uroviricota</taxon>
        <taxon>Caudoviricetes</taxon>
        <taxon>Ehrlichviridae</taxon>
        <taxon>Anathvirus</taxon>
        <taxon>Anathvirus anath</taxon>
    </lineage>
</organism>